<organism evidence="4 5">
    <name type="scientific">Romeriopsis navalis LEGE 11480</name>
    <dbReference type="NCBI Taxonomy" id="2777977"/>
    <lineage>
        <taxon>Bacteria</taxon>
        <taxon>Bacillati</taxon>
        <taxon>Cyanobacteriota</taxon>
        <taxon>Cyanophyceae</taxon>
        <taxon>Leptolyngbyales</taxon>
        <taxon>Leptolyngbyaceae</taxon>
        <taxon>Romeriopsis</taxon>
        <taxon>Romeriopsis navalis</taxon>
    </lineage>
</organism>
<dbReference type="Gene3D" id="3.40.50.300">
    <property type="entry name" value="P-loop containing nucleotide triphosphate hydrolases"/>
    <property type="match status" value="1"/>
</dbReference>
<evidence type="ECO:0000256" key="2">
    <source>
        <dbReference type="ARBA" id="ARBA00022738"/>
    </source>
</evidence>
<accession>A0A928Z5J8</accession>
<gene>
    <name evidence="4" type="ORF">IQ266_17585</name>
</gene>
<dbReference type="PANTHER" id="PTHR46844">
    <property type="entry name" value="SLR5058 PROTEIN"/>
    <property type="match status" value="1"/>
</dbReference>
<keyword evidence="1" id="KW-0042">Antenna complex</keyword>
<dbReference type="Pfam" id="PF22734">
    <property type="entry name" value="NNH2"/>
    <property type="match status" value="1"/>
</dbReference>
<dbReference type="EMBL" id="JADEXQ010000067">
    <property type="protein sequence ID" value="MBE9031548.1"/>
    <property type="molecule type" value="Genomic_DNA"/>
</dbReference>
<dbReference type="InterPro" id="IPR027417">
    <property type="entry name" value="P-loop_NTPase"/>
</dbReference>
<dbReference type="PROSITE" id="PS50837">
    <property type="entry name" value="NACHT"/>
    <property type="match status" value="1"/>
</dbReference>
<dbReference type="Gene3D" id="1.25.10.10">
    <property type="entry name" value="Leucine-rich Repeat Variant"/>
    <property type="match status" value="1"/>
</dbReference>
<evidence type="ECO:0000313" key="5">
    <source>
        <dbReference type="Proteomes" id="UP000625316"/>
    </source>
</evidence>
<dbReference type="InterPro" id="IPR016024">
    <property type="entry name" value="ARM-type_fold"/>
</dbReference>
<dbReference type="InterPro" id="IPR007111">
    <property type="entry name" value="NACHT_NTPase"/>
</dbReference>
<dbReference type="SUPFAM" id="SSF48371">
    <property type="entry name" value="ARM repeat"/>
    <property type="match status" value="1"/>
</dbReference>
<proteinExistence type="predicted"/>
<protein>
    <submittedName>
        <fullName evidence="4">HEAT repeat domain-containing protein</fullName>
    </submittedName>
</protein>
<sequence>MFFESLMTLTGVELGKFVLTQILKLGTAALEDYVKDFFKDSIKGSIPKAKIDVIAKPMAEAIGYFIKEFIAELKANDVEQPSINHQYQPALKKLVKDKRIAAILGTAFERDCEVIDYQQIRQLWKTEYEPDGAMFPEDFRWRRLSTKYIAGVVAIVQADATLRGILNLEIQTNIEAAAQQIAGPKVTFNLDSYRESVLKQYGYLQLESLGSAKYEQGGANYRNVSLWQIFVGQSVRECQEYMPPQSYEIPKEQLKLLQAAGEIEKIEELEAEQQRGRYFQQPIRSVLEVLGVREATTVVQPLQQYSVILGDPGAGKSTLLRYLAVRWAAGDELTQMPLIIELRSYIQSKQAGECQDFLEFVHRGCNWVGHLDQLELERWLDAGKVLVMFDGLDEVVDRQQRGTVLKQIHSFTQRYSRVPVIVTSRVIGYQAQALRDAGFQHFMLQDLDGEQIQDFVERWHGLTYSNASDREHKQARLERAIRDSKAIQELAGNPLLLTLMAILNRGEELPRDRARLYEKAGEVLLYQWDVEAKLLESPRLEKYQVEIDYQDKKAMLQRVAYFMQANAKGLAGNFIQREDLEQCLVDYLKTQRDAQNAPSIAKLMIEQLRERNFVLCHLGADAYAFVHRTFLEYFCATEIVRRFGKRGTADKGRIEFEQLRDEVFGEHWQDETWHEVLRLICGMVDANFVGQLVELLMEQEINVYEHLDENDRLEKEFLTHLCLSADFIVEVRESSGLQQTRFKLLRQLKEFAEQEYPFRFDRATAAAALQAITKIWLADHELINWLEKCTDFGPASYLPEGAITTITDIEQPNLHRNQWLKDRTQNNYNWAVRQVAVQTLARGWKDEPDTLSWLKNRAQNDDNYMVRLTAVRELVRGWKNEPDTFSWLKNRAQNDDDDVVKLTAVRELARGWKDEPDTLSILKDRAQNDDNYTVRLTAIQELARGWKDHPSLLIFFLNRGVQDQFESKLGFKMICDGTDNPRQLALQFLLKQYPTEPDVASLLQDRAQNDPDEQFRKWAQKQLQKLNQ</sequence>
<dbReference type="InterPro" id="IPR011989">
    <property type="entry name" value="ARM-like"/>
</dbReference>
<reference evidence="4" key="1">
    <citation type="submission" date="2020-10" db="EMBL/GenBank/DDBJ databases">
        <authorList>
            <person name="Castelo-Branco R."/>
            <person name="Eusebio N."/>
            <person name="Adriana R."/>
            <person name="Vieira A."/>
            <person name="Brugerolle De Fraissinette N."/>
            <person name="Rezende De Castro R."/>
            <person name="Schneider M.P."/>
            <person name="Vasconcelos V."/>
            <person name="Leao P.N."/>
        </authorList>
    </citation>
    <scope>NUCLEOTIDE SEQUENCE</scope>
    <source>
        <strain evidence="4">LEGE 11480</strain>
    </source>
</reference>
<evidence type="ECO:0000259" key="3">
    <source>
        <dbReference type="PROSITE" id="PS50837"/>
    </source>
</evidence>
<evidence type="ECO:0000256" key="1">
    <source>
        <dbReference type="ARBA" id="ARBA00022549"/>
    </source>
</evidence>
<dbReference type="Pfam" id="PF13646">
    <property type="entry name" value="HEAT_2"/>
    <property type="match status" value="1"/>
</dbReference>
<dbReference type="InterPro" id="IPR054569">
    <property type="entry name" value="NNH2"/>
</dbReference>
<dbReference type="RefSeq" id="WP_264326376.1">
    <property type="nucleotide sequence ID" value="NZ_JADEXQ010000067.1"/>
</dbReference>
<feature type="domain" description="NACHT" evidence="3">
    <location>
        <begin position="304"/>
        <end position="425"/>
    </location>
</feature>
<dbReference type="Pfam" id="PF05729">
    <property type="entry name" value="NACHT"/>
    <property type="match status" value="1"/>
</dbReference>
<dbReference type="GO" id="GO:0030089">
    <property type="term" value="C:phycobilisome"/>
    <property type="evidence" value="ECO:0007669"/>
    <property type="project" value="UniProtKB-KW"/>
</dbReference>
<keyword evidence="5" id="KW-1185">Reference proteome</keyword>
<keyword evidence="2" id="KW-0605">Phycobilisome</keyword>
<comment type="caution">
    <text evidence="4">The sequence shown here is derived from an EMBL/GenBank/DDBJ whole genome shotgun (WGS) entry which is preliminary data.</text>
</comment>
<dbReference type="AlphaFoldDB" id="A0A928Z5J8"/>
<dbReference type="Proteomes" id="UP000625316">
    <property type="component" value="Unassembled WGS sequence"/>
</dbReference>
<evidence type="ECO:0000313" key="4">
    <source>
        <dbReference type="EMBL" id="MBE9031548.1"/>
    </source>
</evidence>
<dbReference type="SUPFAM" id="SSF52540">
    <property type="entry name" value="P-loop containing nucleoside triphosphate hydrolases"/>
    <property type="match status" value="1"/>
</dbReference>
<name>A0A928Z5J8_9CYAN</name>
<dbReference type="PANTHER" id="PTHR46844:SF1">
    <property type="entry name" value="SLR5058 PROTEIN"/>
    <property type="match status" value="1"/>
</dbReference>